<evidence type="ECO:0000313" key="3">
    <source>
        <dbReference type="Proteomes" id="UP000324748"/>
    </source>
</evidence>
<comment type="caution">
    <text evidence="2">The sequence shown here is derived from an EMBL/GenBank/DDBJ whole genome shotgun (WGS) entry which is preliminary data.</text>
</comment>
<dbReference type="Proteomes" id="UP000324748">
    <property type="component" value="Unassembled WGS sequence"/>
</dbReference>
<keyword evidence="3" id="KW-1185">Reference proteome</keyword>
<dbReference type="AlphaFoldDB" id="A0A5B0LZ36"/>
<sequence length="118" mass="13503">MEAEVPDVCRTSQFRQCRLTNTIGMNHRSSDRRFLTLRTDCVRTPTDSVRLADGPRIREWSDTVCPTAAVADGLAVRTVNERTEIYCKKGPAAISHRHSSKPPKASFLREYQPMNRRR</sequence>
<proteinExistence type="predicted"/>
<feature type="region of interest" description="Disordered" evidence="1">
    <location>
        <begin position="91"/>
        <end position="118"/>
    </location>
</feature>
<accession>A0A5B0LZ36</accession>
<dbReference type="EMBL" id="VSWC01000183">
    <property type="protein sequence ID" value="KAA1069289.1"/>
    <property type="molecule type" value="Genomic_DNA"/>
</dbReference>
<gene>
    <name evidence="2" type="ORF">PGT21_019791</name>
</gene>
<organism evidence="2 3">
    <name type="scientific">Puccinia graminis f. sp. tritici</name>
    <dbReference type="NCBI Taxonomy" id="56615"/>
    <lineage>
        <taxon>Eukaryota</taxon>
        <taxon>Fungi</taxon>
        <taxon>Dikarya</taxon>
        <taxon>Basidiomycota</taxon>
        <taxon>Pucciniomycotina</taxon>
        <taxon>Pucciniomycetes</taxon>
        <taxon>Pucciniales</taxon>
        <taxon>Pucciniaceae</taxon>
        <taxon>Puccinia</taxon>
    </lineage>
</organism>
<protein>
    <submittedName>
        <fullName evidence="2">Uncharacterized protein</fullName>
    </submittedName>
</protein>
<reference evidence="2 3" key="1">
    <citation type="submission" date="2019-05" db="EMBL/GenBank/DDBJ databases">
        <title>Emergence of the Ug99 lineage of the wheat stem rust pathogen through somatic hybridization.</title>
        <authorList>
            <person name="Li F."/>
            <person name="Upadhyaya N.M."/>
            <person name="Sperschneider J."/>
            <person name="Matny O."/>
            <person name="Nguyen-Phuc H."/>
            <person name="Mago R."/>
            <person name="Raley C."/>
            <person name="Miller M.E."/>
            <person name="Silverstein K.A.T."/>
            <person name="Henningsen E."/>
            <person name="Hirsch C.D."/>
            <person name="Visser B."/>
            <person name="Pretorius Z.A."/>
            <person name="Steffenson B.J."/>
            <person name="Schwessinger B."/>
            <person name="Dodds P.N."/>
            <person name="Figueroa M."/>
        </authorList>
    </citation>
    <scope>NUCLEOTIDE SEQUENCE [LARGE SCALE GENOMIC DNA]</scope>
    <source>
        <strain evidence="2">21-0</strain>
    </source>
</reference>
<evidence type="ECO:0000313" key="2">
    <source>
        <dbReference type="EMBL" id="KAA1069289.1"/>
    </source>
</evidence>
<evidence type="ECO:0000256" key="1">
    <source>
        <dbReference type="SAM" id="MobiDB-lite"/>
    </source>
</evidence>
<name>A0A5B0LZ36_PUCGR</name>